<evidence type="ECO:0000313" key="2">
    <source>
        <dbReference type="Proteomes" id="UP000682802"/>
    </source>
</evidence>
<protein>
    <submittedName>
        <fullName evidence="1">Uncharacterized protein</fullName>
    </submittedName>
</protein>
<accession>A0ABX8H1R1</accession>
<dbReference type="EMBL" id="CP076129">
    <property type="protein sequence ID" value="QWG09834.1"/>
    <property type="molecule type" value="Genomic_DNA"/>
</dbReference>
<dbReference type="RefSeq" id="WP_158631216.1">
    <property type="nucleotide sequence ID" value="NZ_CP076129.1"/>
</dbReference>
<sequence length="54" mass="5933">MSLSQDIYIQFLDHFSALNNSDLKALKAQNSIAVSHHNHAIALALSDVLEARSL</sequence>
<dbReference type="Proteomes" id="UP000682802">
    <property type="component" value="Chromosome 2"/>
</dbReference>
<proteinExistence type="predicted"/>
<name>A0ABX8H1R1_9BACT</name>
<reference evidence="1 2" key="1">
    <citation type="submission" date="2021-05" db="EMBL/GenBank/DDBJ databases">
        <title>Comparative genomic studies on the polysaccharide-degrading batcterial strains of the Flammeovirga genus.</title>
        <authorList>
            <person name="Zewei F."/>
            <person name="Zheng Z."/>
            <person name="Yu L."/>
            <person name="Ruyue G."/>
            <person name="Yanhong M."/>
            <person name="Yuanyuan C."/>
            <person name="Jingyan G."/>
            <person name="Wenjun H."/>
        </authorList>
    </citation>
    <scope>NUCLEOTIDE SEQUENCE [LARGE SCALE GENOMIC DNA]</scope>
    <source>
        <strain evidence="1 2">YS10</strain>
    </source>
</reference>
<gene>
    <name evidence="1" type="ORF">KM029_19330</name>
</gene>
<organism evidence="1 2">
    <name type="scientific">Flammeovirga kamogawensis</name>
    <dbReference type="NCBI Taxonomy" id="373891"/>
    <lineage>
        <taxon>Bacteria</taxon>
        <taxon>Pseudomonadati</taxon>
        <taxon>Bacteroidota</taxon>
        <taxon>Cytophagia</taxon>
        <taxon>Cytophagales</taxon>
        <taxon>Flammeovirgaceae</taxon>
        <taxon>Flammeovirga</taxon>
    </lineage>
</organism>
<evidence type="ECO:0000313" key="1">
    <source>
        <dbReference type="EMBL" id="QWG09834.1"/>
    </source>
</evidence>
<keyword evidence="2" id="KW-1185">Reference proteome</keyword>